<evidence type="ECO:0000256" key="2">
    <source>
        <dbReference type="ARBA" id="ARBA00022723"/>
    </source>
</evidence>
<gene>
    <name evidence="9" type="ORF">ABOM_001806</name>
</gene>
<keyword evidence="5" id="KW-0804">Transcription</keyword>
<keyword evidence="6" id="KW-0539">Nucleus</keyword>
<accession>A0A1F8AD67</accession>
<dbReference type="CDD" id="cd12148">
    <property type="entry name" value="fungal_TF_MHR"/>
    <property type="match status" value="1"/>
</dbReference>
<dbReference type="InterPro" id="IPR007219">
    <property type="entry name" value="XnlR_reg_dom"/>
</dbReference>
<dbReference type="OrthoDB" id="3990906at2759"/>
<dbReference type="SMART" id="SM00906">
    <property type="entry name" value="Fungal_trans"/>
    <property type="match status" value="1"/>
</dbReference>
<dbReference type="GO" id="GO:0006351">
    <property type="term" value="P:DNA-templated transcription"/>
    <property type="evidence" value="ECO:0007669"/>
    <property type="project" value="InterPro"/>
</dbReference>
<dbReference type="SUPFAM" id="SSF57701">
    <property type="entry name" value="Zn2/Cys6 DNA-binding domain"/>
    <property type="match status" value="1"/>
</dbReference>
<dbReference type="GO" id="GO:0045944">
    <property type="term" value="P:positive regulation of transcription by RNA polymerase II"/>
    <property type="evidence" value="ECO:0007669"/>
    <property type="project" value="TreeGrafter"/>
</dbReference>
<dbReference type="CDD" id="cd00067">
    <property type="entry name" value="GAL4"/>
    <property type="match status" value="1"/>
</dbReference>
<comment type="subcellular location">
    <subcellularLocation>
        <location evidence="1">Nucleus</location>
    </subcellularLocation>
</comment>
<evidence type="ECO:0000256" key="1">
    <source>
        <dbReference type="ARBA" id="ARBA00004123"/>
    </source>
</evidence>
<feature type="domain" description="Zn(2)-C6 fungal-type" evidence="8">
    <location>
        <begin position="27"/>
        <end position="58"/>
    </location>
</feature>
<dbReference type="EMBL" id="LYCR01000007">
    <property type="protein sequence ID" value="OGM49680.1"/>
    <property type="molecule type" value="Genomic_DNA"/>
</dbReference>
<dbReference type="PROSITE" id="PS00463">
    <property type="entry name" value="ZN2_CY6_FUNGAL_1"/>
    <property type="match status" value="1"/>
</dbReference>
<reference evidence="9 10" key="1">
    <citation type="journal article" date="2016" name="Genome Biol. Evol.">
        <title>Draft genome sequence of an aflatoxigenic Aspergillus species, A. bombycis.</title>
        <authorList>
            <person name="Moore G.G."/>
            <person name="Mack B.M."/>
            <person name="Beltz S.B."/>
            <person name="Gilbert M.K."/>
        </authorList>
    </citation>
    <scope>NUCLEOTIDE SEQUENCE [LARGE SCALE GENOMIC DNA]</scope>
    <source>
        <strain evidence="10">NRRL 26010</strain>
    </source>
</reference>
<evidence type="ECO:0000256" key="4">
    <source>
        <dbReference type="ARBA" id="ARBA00023125"/>
    </source>
</evidence>
<feature type="region of interest" description="Disordered" evidence="7">
    <location>
        <begin position="624"/>
        <end position="645"/>
    </location>
</feature>
<dbReference type="Proteomes" id="UP000179179">
    <property type="component" value="Unassembled WGS sequence"/>
</dbReference>
<dbReference type="GO" id="GO:0000981">
    <property type="term" value="F:DNA-binding transcription factor activity, RNA polymerase II-specific"/>
    <property type="evidence" value="ECO:0007669"/>
    <property type="project" value="InterPro"/>
</dbReference>
<dbReference type="SMART" id="SM00066">
    <property type="entry name" value="GAL4"/>
    <property type="match status" value="1"/>
</dbReference>
<dbReference type="Pfam" id="PF00172">
    <property type="entry name" value="Zn_clus"/>
    <property type="match status" value="1"/>
</dbReference>
<evidence type="ECO:0000313" key="10">
    <source>
        <dbReference type="Proteomes" id="UP000179179"/>
    </source>
</evidence>
<dbReference type="GO" id="GO:0008270">
    <property type="term" value="F:zinc ion binding"/>
    <property type="evidence" value="ECO:0007669"/>
    <property type="project" value="InterPro"/>
</dbReference>
<dbReference type="RefSeq" id="XP_022393397.1">
    <property type="nucleotide sequence ID" value="XM_022528936.1"/>
</dbReference>
<name>A0A1F8AD67_9EURO</name>
<evidence type="ECO:0000256" key="3">
    <source>
        <dbReference type="ARBA" id="ARBA00023015"/>
    </source>
</evidence>
<proteinExistence type="predicted"/>
<keyword evidence="2" id="KW-0479">Metal-binding</keyword>
<dbReference type="InterPro" id="IPR036864">
    <property type="entry name" value="Zn2-C6_fun-type_DNA-bd_sf"/>
</dbReference>
<sequence>MEQTTPDSPRAHSAKLKHPFSSNKVIACHRCHAKKIKCSGSQPCQSCALAEQGTDCSYPRRNRTVKVPQSFIDGLYKEINHLKRQLKSSPLQNSRSLGQTSDVPQCPVSRLSGLEERQQEPTPPVPTEEADVQIDRRTNVQSNANDSPWFDNSNIFRTPILNSETADTVFATRFRQVISDPHAPQPSHLLRLDYANDKALMALVESTVPWPGHSRARFLVEAALKYISRCPYMVSRDVAREGLARIFLDPAAAGPALYCKCWALFALGELYATRAAATQGYPGMSYFAQASKMLGYLNERPDMETIETLLLLSIYSLALNRRYSAYVLSGIAMRSAIVTGLHLNIPGPQLSDMSARGHRQRLFWTAYMFDRMWAAQLGHPVAIQDEDVEVDIPGSHLTGSLLDEDSDCVYHSASIQLARLLTGVVQSIYSFRSQRQDIQIAARVHQVLQDLLAWVEQLPPRLQVDHTPGAVNDLKTVSLHLSFYQCVILATRPVLLHSLRMQVTDSSWATSELPTSASALSEACIRCARHSVQLLSQSWIDGLFVTFDCFFTRYLFSSLTILAISSILEGQDNQGDRDSFEEASRLLAELKDAGNCVAQEYCHHVEVIEAALTAHAKRMMLSESSSVPGNAAPSPSQLAPAMPRGGLLQTDSSLQQLLSQPALDVQFLEDAIRDSWSPGRYGPDFGNVG</sequence>
<dbReference type="PANTHER" id="PTHR47540">
    <property type="entry name" value="THIAMINE REPRESSIBLE GENES REGULATORY PROTEIN THI5"/>
    <property type="match status" value="1"/>
</dbReference>
<dbReference type="PROSITE" id="PS50048">
    <property type="entry name" value="ZN2_CY6_FUNGAL_2"/>
    <property type="match status" value="1"/>
</dbReference>
<dbReference type="GO" id="GO:0043565">
    <property type="term" value="F:sequence-specific DNA binding"/>
    <property type="evidence" value="ECO:0007669"/>
    <property type="project" value="TreeGrafter"/>
</dbReference>
<evidence type="ECO:0000256" key="7">
    <source>
        <dbReference type="SAM" id="MobiDB-lite"/>
    </source>
</evidence>
<dbReference type="AlphaFoldDB" id="A0A1F8AD67"/>
<dbReference type="InterPro" id="IPR051711">
    <property type="entry name" value="Stress_Response_Reg"/>
</dbReference>
<feature type="compositionally biased region" description="Polar residues" evidence="7">
    <location>
        <begin position="624"/>
        <end position="637"/>
    </location>
</feature>
<dbReference type="GO" id="GO:0005634">
    <property type="term" value="C:nucleus"/>
    <property type="evidence" value="ECO:0007669"/>
    <property type="project" value="UniProtKB-SubCell"/>
</dbReference>
<feature type="region of interest" description="Disordered" evidence="7">
    <location>
        <begin position="86"/>
        <end position="145"/>
    </location>
</feature>
<evidence type="ECO:0000313" key="9">
    <source>
        <dbReference type="EMBL" id="OGM49680.1"/>
    </source>
</evidence>
<protein>
    <recommendedName>
        <fullName evidence="8">Zn(2)-C6 fungal-type domain-containing protein</fullName>
    </recommendedName>
</protein>
<dbReference type="PANTHER" id="PTHR47540:SF6">
    <property type="entry name" value="ZN(II)2CYS6 TRANSCRIPTION FACTOR (EUROFUNG)"/>
    <property type="match status" value="1"/>
</dbReference>
<dbReference type="Pfam" id="PF04082">
    <property type="entry name" value="Fungal_trans"/>
    <property type="match status" value="1"/>
</dbReference>
<keyword evidence="10" id="KW-1185">Reference proteome</keyword>
<evidence type="ECO:0000259" key="8">
    <source>
        <dbReference type="PROSITE" id="PS50048"/>
    </source>
</evidence>
<comment type="caution">
    <text evidence="9">The sequence shown here is derived from an EMBL/GenBank/DDBJ whole genome shotgun (WGS) entry which is preliminary data.</text>
</comment>
<keyword evidence="3" id="KW-0805">Transcription regulation</keyword>
<evidence type="ECO:0000256" key="6">
    <source>
        <dbReference type="ARBA" id="ARBA00023242"/>
    </source>
</evidence>
<dbReference type="GeneID" id="34445196"/>
<dbReference type="InterPro" id="IPR001138">
    <property type="entry name" value="Zn2Cys6_DnaBD"/>
</dbReference>
<organism evidence="9 10">
    <name type="scientific">Aspergillus bombycis</name>
    <dbReference type="NCBI Taxonomy" id="109264"/>
    <lineage>
        <taxon>Eukaryota</taxon>
        <taxon>Fungi</taxon>
        <taxon>Dikarya</taxon>
        <taxon>Ascomycota</taxon>
        <taxon>Pezizomycotina</taxon>
        <taxon>Eurotiomycetes</taxon>
        <taxon>Eurotiomycetidae</taxon>
        <taxon>Eurotiales</taxon>
        <taxon>Aspergillaceae</taxon>
        <taxon>Aspergillus</taxon>
    </lineage>
</organism>
<dbReference type="Gene3D" id="4.10.240.10">
    <property type="entry name" value="Zn(2)-C6 fungal-type DNA-binding domain"/>
    <property type="match status" value="1"/>
</dbReference>
<feature type="compositionally biased region" description="Polar residues" evidence="7">
    <location>
        <begin position="87"/>
        <end position="103"/>
    </location>
</feature>
<keyword evidence="4" id="KW-0238">DNA-binding</keyword>
<evidence type="ECO:0000256" key="5">
    <source>
        <dbReference type="ARBA" id="ARBA00023163"/>
    </source>
</evidence>
<dbReference type="STRING" id="109264.A0A1F8AD67"/>